<name>A0A4Q9LFU2_9MICR</name>
<accession>A0A4Q9LFU2</accession>
<dbReference type="VEuPathDB" id="MicrosporidiaDB:CWI39_1081p0010"/>
<evidence type="ECO:0000313" key="2">
    <source>
        <dbReference type="Proteomes" id="UP000291404"/>
    </source>
</evidence>
<proteinExistence type="predicted"/>
<dbReference type="AlphaFoldDB" id="A0A4Q9LFU2"/>
<dbReference type="Proteomes" id="UP000291404">
    <property type="component" value="Unassembled WGS sequence"/>
</dbReference>
<organism evidence="1 2">
    <name type="scientific">Hamiltosporidium magnivora</name>
    <dbReference type="NCBI Taxonomy" id="148818"/>
    <lineage>
        <taxon>Eukaryota</taxon>
        <taxon>Fungi</taxon>
        <taxon>Fungi incertae sedis</taxon>
        <taxon>Microsporidia</taxon>
        <taxon>Dubosqiidae</taxon>
        <taxon>Hamiltosporidium</taxon>
    </lineage>
</organism>
<sequence length="547" mass="65618">MVINKVSFHFSKQDYFSHVLYKKISQEYCKIIKFDMNSVISYSTNENLSYFFIYCKGLYANDKKHILIINDKLNLFLESEKLFILFLNTLDIRYLHIQNLNKKNLTTVFDDILFYMGSIYDETIRSINNNINFVDLKNIILIKSQIKTSLSFHHNLSKINGFIFYENTFSDKGYEVFRIKDLKNIDIGENIIQNIKHPFQKFVTQNQLFIIDEFKSKVKINEVLKFICDGFAFRCFYEYNGYFNNISINLNNILDINGLEFLEIIDSDIHLEDKIIIKNESIKYFCFSSNKVDNHRYFYKLIESMMFPQEIVFKTSFTLKLCRFHTRIFYITGLFLRDIEKTLNFLKLSEKIKNFYFAATKTDILDSEECLSISLEFLFRKYNLSNIKRLFLCDFSIDKSNVKTFTNLVNLMEMNLNRTKFQYICFSDLFCTSREYTIKRLKFNQINIIEKDLIFIATSEKLKELDFWKCKIYLKVYKFIKMMFVNEFYIKLRYYKRDDNLSKEFIQFMKVVFEPKNIDIIMKSLFGFLVGINHTTSSVVPCDCYEE</sequence>
<protein>
    <submittedName>
        <fullName evidence="1">Uncharacterized protein</fullName>
    </submittedName>
</protein>
<reference evidence="1 2" key="1">
    <citation type="submission" date="2017-12" db="EMBL/GenBank/DDBJ databases">
        <authorList>
            <person name="Pombert J.-F."/>
            <person name="Haag K.L."/>
            <person name="Ebert D."/>
        </authorList>
    </citation>
    <scope>NUCLEOTIDE SEQUENCE [LARGE SCALE GENOMIC DNA]</scope>
    <source>
        <strain evidence="1">BE-OM-2</strain>
    </source>
</reference>
<gene>
    <name evidence="1" type="ORF">CWI36_0360p0040</name>
</gene>
<evidence type="ECO:0000313" key="1">
    <source>
        <dbReference type="EMBL" id="TBU06913.1"/>
    </source>
</evidence>
<comment type="caution">
    <text evidence="1">The sequence shown here is derived from an EMBL/GenBank/DDBJ whole genome shotgun (WGS) entry which is preliminary data.</text>
</comment>
<keyword evidence="2" id="KW-1185">Reference proteome</keyword>
<dbReference type="EMBL" id="PITI01000360">
    <property type="protein sequence ID" value="TBU06913.1"/>
    <property type="molecule type" value="Genomic_DNA"/>
</dbReference>
<dbReference type="VEuPathDB" id="MicrosporidiaDB:CWI36_0360p0040"/>